<accession>A0A516KHN4</accession>
<keyword evidence="2" id="KW-1185">Reference proteome</keyword>
<protein>
    <submittedName>
        <fullName evidence="1">Bacillithiol system redox-active protein YtxJ</fullName>
    </submittedName>
</protein>
<dbReference type="OrthoDB" id="677051at2"/>
<organism evidence="1 2">
    <name type="scientific">Radiobacillus deserti</name>
    <dbReference type="NCBI Taxonomy" id="2594883"/>
    <lineage>
        <taxon>Bacteria</taxon>
        <taxon>Bacillati</taxon>
        <taxon>Bacillota</taxon>
        <taxon>Bacilli</taxon>
        <taxon>Bacillales</taxon>
        <taxon>Bacillaceae</taxon>
        <taxon>Radiobacillus</taxon>
    </lineage>
</organism>
<dbReference type="NCBIfam" id="TIGR04019">
    <property type="entry name" value="B_thiol_YtxJ"/>
    <property type="match status" value="1"/>
</dbReference>
<dbReference type="SUPFAM" id="SSF52833">
    <property type="entry name" value="Thioredoxin-like"/>
    <property type="match status" value="1"/>
</dbReference>
<reference evidence="1 2" key="1">
    <citation type="submission" date="2019-07" db="EMBL/GenBank/DDBJ databases">
        <authorList>
            <person name="Li J."/>
        </authorList>
    </citation>
    <scope>NUCLEOTIDE SEQUENCE [LARGE SCALE GENOMIC DNA]</scope>
    <source>
        <strain evidence="1 2">TKL69</strain>
    </source>
</reference>
<gene>
    <name evidence="1" type="primary">ytxJ</name>
    <name evidence="1" type="ORF">FN924_12285</name>
</gene>
<dbReference type="RefSeq" id="WP_143894904.1">
    <property type="nucleotide sequence ID" value="NZ_CP041666.1"/>
</dbReference>
<dbReference type="Pfam" id="PF11009">
    <property type="entry name" value="BrxC"/>
    <property type="match status" value="1"/>
</dbReference>
<proteinExistence type="predicted"/>
<dbReference type="EMBL" id="CP041666">
    <property type="protein sequence ID" value="QDP40897.1"/>
    <property type="molecule type" value="Genomic_DNA"/>
</dbReference>
<dbReference type="AlphaFoldDB" id="A0A516KHN4"/>
<dbReference type="InterPro" id="IPR036249">
    <property type="entry name" value="Thioredoxin-like_sf"/>
</dbReference>
<sequence length="125" mass="14574">MKLIQSKQAFDQLIQDETIFFLLKHSLTCPISVRVKSDYDAFVSEAEVPLYLLHVQEARELSNYIAEAFDVKHESPQVLAFSNQAVIWHDSHQQITYNVLKEKEKQIKDEHMDSPKMIFRLLGNP</sequence>
<name>A0A516KHN4_9BACI</name>
<dbReference type="Proteomes" id="UP000315215">
    <property type="component" value="Chromosome"/>
</dbReference>
<dbReference type="KEGG" id="aqt:FN924_12285"/>
<dbReference type="InterPro" id="IPR022551">
    <property type="entry name" value="BrxC"/>
</dbReference>
<dbReference type="Gene3D" id="3.40.30.10">
    <property type="entry name" value="Glutaredoxin"/>
    <property type="match status" value="1"/>
</dbReference>
<evidence type="ECO:0000313" key="1">
    <source>
        <dbReference type="EMBL" id="QDP40897.1"/>
    </source>
</evidence>
<evidence type="ECO:0000313" key="2">
    <source>
        <dbReference type="Proteomes" id="UP000315215"/>
    </source>
</evidence>